<dbReference type="NCBIfam" id="TIGR00652">
    <property type="entry name" value="DapF"/>
    <property type="match status" value="1"/>
</dbReference>
<dbReference type="AlphaFoldDB" id="A0ABD5PCT8"/>
<keyword evidence="3" id="KW-0963">Cytoplasm</keyword>
<evidence type="ECO:0000256" key="3">
    <source>
        <dbReference type="HAMAP-Rule" id="MF_00197"/>
    </source>
</evidence>
<feature type="binding site" evidence="3">
    <location>
        <begin position="240"/>
        <end position="241"/>
    </location>
    <ligand>
        <name>substrate</name>
    </ligand>
</feature>
<dbReference type="PANTHER" id="PTHR31689">
    <property type="entry name" value="DIAMINOPIMELATE EPIMERASE, CHLOROPLASTIC"/>
    <property type="match status" value="1"/>
</dbReference>
<dbReference type="HAMAP" id="MF_00197">
    <property type="entry name" value="DAP_epimerase"/>
    <property type="match status" value="1"/>
</dbReference>
<evidence type="ECO:0000256" key="4">
    <source>
        <dbReference type="NCBIfam" id="TIGR00652"/>
    </source>
</evidence>
<dbReference type="SUPFAM" id="SSF54506">
    <property type="entry name" value="Diaminopimelate epimerase-like"/>
    <property type="match status" value="2"/>
</dbReference>
<comment type="catalytic activity">
    <reaction evidence="3">
        <text>(2S,6S)-2,6-diaminopimelate = meso-2,6-diaminopimelate</text>
        <dbReference type="Rhea" id="RHEA:15393"/>
        <dbReference type="ChEBI" id="CHEBI:57609"/>
        <dbReference type="ChEBI" id="CHEBI:57791"/>
        <dbReference type="EC" id="5.1.1.7"/>
    </reaction>
</comment>
<comment type="subunit">
    <text evidence="3">Homodimer.</text>
</comment>
<organism evidence="6 7">
    <name type="scientific">Halobium salinum</name>
    <dbReference type="NCBI Taxonomy" id="1364940"/>
    <lineage>
        <taxon>Archaea</taxon>
        <taxon>Methanobacteriati</taxon>
        <taxon>Methanobacteriota</taxon>
        <taxon>Stenosarchaea group</taxon>
        <taxon>Halobacteria</taxon>
        <taxon>Halobacteriales</taxon>
        <taxon>Haloferacaceae</taxon>
        <taxon>Halobium</taxon>
    </lineage>
</organism>
<gene>
    <name evidence="3 6" type="primary">dapF</name>
    <name evidence="6" type="ORF">ACFO0N_12290</name>
</gene>
<evidence type="ECO:0000256" key="5">
    <source>
        <dbReference type="SAM" id="MobiDB-lite"/>
    </source>
</evidence>
<keyword evidence="2 3" id="KW-0413">Isomerase</keyword>
<dbReference type="GO" id="GO:0008837">
    <property type="term" value="F:diaminopimelate epimerase activity"/>
    <property type="evidence" value="ECO:0007669"/>
    <property type="project" value="UniProtKB-UniRule"/>
</dbReference>
<comment type="function">
    <text evidence="3">Catalyzes the stereoinversion of LL-2,6-diaminopimelate (L,L-DAP) to meso-diaminopimelate (meso-DAP), a precursor of L-lysine.</text>
</comment>
<evidence type="ECO:0000313" key="7">
    <source>
        <dbReference type="Proteomes" id="UP001595921"/>
    </source>
</evidence>
<proteinExistence type="inferred from homology"/>
<comment type="pathway">
    <text evidence="3">Amino-acid biosynthesis; L-lysine biosynthesis via DAP pathway; DL-2,6-diaminopimelate from LL-2,6-diaminopimelate: step 1/1.</text>
</comment>
<reference evidence="6 7" key="1">
    <citation type="journal article" date="2019" name="Int. J. Syst. Evol. Microbiol.">
        <title>The Global Catalogue of Microorganisms (GCM) 10K type strain sequencing project: providing services to taxonomists for standard genome sequencing and annotation.</title>
        <authorList>
            <consortium name="The Broad Institute Genomics Platform"/>
            <consortium name="The Broad Institute Genome Sequencing Center for Infectious Disease"/>
            <person name="Wu L."/>
            <person name="Ma J."/>
        </authorList>
    </citation>
    <scope>NUCLEOTIDE SEQUENCE [LARGE SCALE GENOMIC DNA]</scope>
    <source>
        <strain evidence="6 7">CGMCC 1.12553</strain>
    </source>
</reference>
<comment type="subcellular location">
    <subcellularLocation>
        <location evidence="3">Cytoplasm</location>
    </subcellularLocation>
</comment>
<feature type="active site" description="Proton donor" evidence="3">
    <location>
        <position position="96"/>
    </location>
</feature>
<feature type="site" description="Could be important to modulate the pK values of the two catalytic cysteine residues" evidence="3">
    <location>
        <position position="229"/>
    </location>
</feature>
<feature type="site" description="Could be important to modulate the pK values of the two catalytic cysteine residues" evidence="3">
    <location>
        <position position="176"/>
    </location>
</feature>
<dbReference type="GO" id="GO:0009089">
    <property type="term" value="P:lysine biosynthetic process via diaminopimelate"/>
    <property type="evidence" value="ECO:0007669"/>
    <property type="project" value="UniProtKB-UniRule"/>
</dbReference>
<comment type="caution">
    <text evidence="6">The sequence shown here is derived from an EMBL/GenBank/DDBJ whole genome shotgun (WGS) entry which is preliminary data.</text>
</comment>
<feature type="binding site" evidence="3">
    <location>
        <position position="87"/>
    </location>
    <ligand>
        <name>substrate</name>
    </ligand>
</feature>
<protein>
    <recommendedName>
        <fullName evidence="3 4">Diaminopimelate epimerase</fullName>
        <shortName evidence="3">DAP epimerase</shortName>
        <ecNumber evidence="3 4">5.1.1.7</ecNumber>
    </recommendedName>
    <alternativeName>
        <fullName evidence="3">PLP-independent amino acid racemase</fullName>
    </alternativeName>
</protein>
<feature type="binding site" evidence="3">
    <location>
        <begin position="97"/>
        <end position="98"/>
    </location>
    <ligand>
        <name>substrate</name>
    </ligand>
</feature>
<dbReference type="PANTHER" id="PTHR31689:SF0">
    <property type="entry name" value="DIAMINOPIMELATE EPIMERASE"/>
    <property type="match status" value="1"/>
</dbReference>
<name>A0ABD5PCT8_9EURY</name>
<dbReference type="Gene3D" id="3.10.310.10">
    <property type="entry name" value="Diaminopimelate Epimerase, Chain A, domain 1"/>
    <property type="match status" value="2"/>
</dbReference>
<dbReference type="RefSeq" id="WP_267623468.1">
    <property type="nucleotide sequence ID" value="NZ_JAODIW010000008.1"/>
</dbReference>
<keyword evidence="7" id="KW-1185">Reference proteome</keyword>
<dbReference type="GO" id="GO:0005737">
    <property type="term" value="C:cytoplasm"/>
    <property type="evidence" value="ECO:0007669"/>
    <property type="project" value="UniProtKB-SubCell"/>
</dbReference>
<comment type="similarity">
    <text evidence="1 3">Belongs to the diaminopimelate epimerase family.</text>
</comment>
<feature type="binding site" evidence="3">
    <location>
        <begin position="229"/>
        <end position="230"/>
    </location>
    <ligand>
        <name>substrate</name>
    </ligand>
</feature>
<keyword evidence="3" id="KW-0457">Lysine biosynthesis</keyword>
<evidence type="ECO:0000256" key="2">
    <source>
        <dbReference type="ARBA" id="ARBA00023235"/>
    </source>
</evidence>
<feature type="binding site" evidence="3">
    <location>
        <position position="207"/>
    </location>
    <ligand>
        <name>substrate</name>
    </ligand>
</feature>
<evidence type="ECO:0000256" key="1">
    <source>
        <dbReference type="ARBA" id="ARBA00010219"/>
    </source>
</evidence>
<accession>A0ABD5PCT8</accession>
<dbReference type="EMBL" id="JBHSDS010000006">
    <property type="protein sequence ID" value="MFC4358721.1"/>
    <property type="molecule type" value="Genomic_DNA"/>
</dbReference>
<feature type="active site" description="Proton acceptor" evidence="3">
    <location>
        <position position="239"/>
    </location>
</feature>
<dbReference type="Pfam" id="PF01678">
    <property type="entry name" value="DAP_epimerase"/>
    <property type="match status" value="2"/>
</dbReference>
<comment type="caution">
    <text evidence="3">Lacks conserved residue(s) required for the propagation of feature annotation.</text>
</comment>
<dbReference type="Proteomes" id="UP001595921">
    <property type="component" value="Unassembled WGS sequence"/>
</dbReference>
<sequence length="321" mass="33738">MSLHESRARPVSFEKYHGTSNDFLVVDADAYVPNRAAFATAYCDRDEGVVADGESVEEEGRRGADGTLFLALEDQYSPPRVIMTLVQPDGSTAAMCGNGARVAAAWAAERTGADEVMVDTQAGTRHARVEDDGDVTIEMGVPAFDPKNVPLARDAPLVEEDVEGLTVTAVNTGVPHAVAFVDDVDAVDLDAVAPAVRHADVFPEGANVTVASVEEDAEGEVSFRQRTYERGVEGETQACGTGAVALVAAAKQLDLVGSEARSASGASGERSDSRTGTKFTVSPPGGDLEITVPDRRGVATLRGPVVHEFSGEVPRRPDAEQ</sequence>
<keyword evidence="3" id="KW-0028">Amino-acid biosynthesis</keyword>
<feature type="region of interest" description="Disordered" evidence="5">
    <location>
        <begin position="261"/>
        <end position="296"/>
    </location>
</feature>
<feature type="binding site" evidence="3">
    <location>
        <position position="21"/>
    </location>
    <ligand>
        <name>substrate</name>
    </ligand>
</feature>
<dbReference type="EC" id="5.1.1.7" evidence="3 4"/>
<dbReference type="InterPro" id="IPR001653">
    <property type="entry name" value="DAP_epimerase_DapF"/>
</dbReference>
<evidence type="ECO:0000313" key="6">
    <source>
        <dbReference type="EMBL" id="MFC4358721.1"/>
    </source>
</evidence>